<evidence type="ECO:0000256" key="1">
    <source>
        <dbReference type="ARBA" id="ARBA00004383"/>
    </source>
</evidence>
<dbReference type="PANTHER" id="PTHR33446">
    <property type="entry name" value="PROTEIN TONB-RELATED"/>
    <property type="match status" value="1"/>
</dbReference>
<sequence>MRFPLALLSALIVSLGLFWVMQWLVAPPQGDEEARPDKAKVRVTRMTEPPEPQSKQAAGGGGSSAPPEPPPVPGLSRPSGIPIPAPKTDANTVLPQMDFKPELSSKTGMGESFGGMAAGGSGGGFGGGEGSGSGRGSGPGSGGRDLVPLSTARPQIPESACRQGIEGWAIAEFNVTPRGKVTNIKVVDAEPRGVFEQPMVESLQYWLYEASDEDKAYRVTWKFEFKLEDCKMNWR</sequence>
<dbReference type="InterPro" id="IPR003538">
    <property type="entry name" value="TonB"/>
</dbReference>
<dbReference type="InterPro" id="IPR051045">
    <property type="entry name" value="TonB-dependent_transducer"/>
</dbReference>
<reference evidence="13 14" key="1">
    <citation type="submission" date="2023-09" db="EMBL/GenBank/DDBJ databases">
        <authorList>
            <person name="Rey-Velasco X."/>
        </authorList>
    </citation>
    <scope>NUCLEOTIDE SEQUENCE [LARGE SCALE GENOMIC DNA]</scope>
    <source>
        <strain evidence="13 14">P385</strain>
    </source>
</reference>
<gene>
    <name evidence="13" type="ORF">RM531_13190</name>
</gene>
<dbReference type="Proteomes" id="UP001259982">
    <property type="component" value="Unassembled WGS sequence"/>
</dbReference>
<evidence type="ECO:0000256" key="6">
    <source>
        <dbReference type="ARBA" id="ARBA00022692"/>
    </source>
</evidence>
<keyword evidence="7 10" id="KW-0653">Protein transport</keyword>
<keyword evidence="4 10" id="KW-1003">Cell membrane</keyword>
<evidence type="ECO:0000313" key="13">
    <source>
        <dbReference type="EMBL" id="MDT0619426.1"/>
    </source>
</evidence>
<name>A0ABU3BDT7_9GAMM</name>
<evidence type="ECO:0000256" key="2">
    <source>
        <dbReference type="ARBA" id="ARBA00006555"/>
    </source>
</evidence>
<comment type="function">
    <text evidence="10">Interacts with outer membrane receptor proteins that carry out high-affinity binding and energy dependent uptake into the periplasmic space of specific substrates. It could act to transduce energy from the cytoplasmic membrane to specific energy-requiring processes in the outer membrane, resulting in the release into the periplasm of ligands bound by these outer membrane proteins.</text>
</comment>
<keyword evidence="14" id="KW-1185">Reference proteome</keyword>
<evidence type="ECO:0000256" key="5">
    <source>
        <dbReference type="ARBA" id="ARBA00022519"/>
    </source>
</evidence>
<evidence type="ECO:0000256" key="9">
    <source>
        <dbReference type="ARBA" id="ARBA00023136"/>
    </source>
</evidence>
<feature type="compositionally biased region" description="Gly residues" evidence="11">
    <location>
        <begin position="111"/>
        <end position="143"/>
    </location>
</feature>
<dbReference type="NCBIfam" id="TIGR01352">
    <property type="entry name" value="tonB_Cterm"/>
    <property type="match status" value="1"/>
</dbReference>
<dbReference type="PANTHER" id="PTHR33446:SF14">
    <property type="entry name" value="PROTEIN TONB"/>
    <property type="match status" value="1"/>
</dbReference>
<keyword evidence="10" id="KW-0735">Signal-anchor</keyword>
<feature type="region of interest" description="Disordered" evidence="11">
    <location>
        <begin position="29"/>
        <end position="150"/>
    </location>
</feature>
<evidence type="ECO:0000259" key="12">
    <source>
        <dbReference type="PROSITE" id="PS52015"/>
    </source>
</evidence>
<dbReference type="RefSeq" id="WP_311659858.1">
    <property type="nucleotide sequence ID" value="NZ_JAVRHY010000014.1"/>
</dbReference>
<comment type="similarity">
    <text evidence="2 10">Belongs to the TonB family.</text>
</comment>
<dbReference type="SUPFAM" id="SSF74653">
    <property type="entry name" value="TolA/TonB C-terminal domain"/>
    <property type="match status" value="1"/>
</dbReference>
<comment type="subcellular location">
    <subcellularLocation>
        <location evidence="1 10">Cell inner membrane</location>
        <topology evidence="1 10">Single-pass membrane protein</topology>
        <orientation evidence="1 10">Periplasmic side</orientation>
    </subcellularLocation>
</comment>
<evidence type="ECO:0000256" key="10">
    <source>
        <dbReference type="RuleBase" id="RU362123"/>
    </source>
</evidence>
<protein>
    <recommendedName>
        <fullName evidence="10">Protein TonB</fullName>
    </recommendedName>
</protein>
<dbReference type="PRINTS" id="PR01374">
    <property type="entry name" value="TONBPROTEIN"/>
</dbReference>
<keyword evidence="8" id="KW-1133">Transmembrane helix</keyword>
<feature type="domain" description="TonB C-terminal" evidence="12">
    <location>
        <begin position="141"/>
        <end position="234"/>
    </location>
</feature>
<dbReference type="Gene3D" id="3.30.2420.10">
    <property type="entry name" value="TonB"/>
    <property type="match status" value="1"/>
</dbReference>
<evidence type="ECO:0000256" key="11">
    <source>
        <dbReference type="SAM" id="MobiDB-lite"/>
    </source>
</evidence>
<organism evidence="13 14">
    <name type="scientific">Spectribacter acetivorans</name>
    <dbReference type="NCBI Taxonomy" id="3075603"/>
    <lineage>
        <taxon>Bacteria</taxon>
        <taxon>Pseudomonadati</taxon>
        <taxon>Pseudomonadota</taxon>
        <taxon>Gammaproteobacteria</taxon>
        <taxon>Salinisphaerales</taxon>
        <taxon>Salinisphaeraceae</taxon>
        <taxon>Spectribacter</taxon>
    </lineage>
</organism>
<dbReference type="InterPro" id="IPR006260">
    <property type="entry name" value="TonB/TolA_C"/>
</dbReference>
<evidence type="ECO:0000256" key="8">
    <source>
        <dbReference type="ARBA" id="ARBA00022989"/>
    </source>
</evidence>
<dbReference type="EMBL" id="JAVRHY010000014">
    <property type="protein sequence ID" value="MDT0619426.1"/>
    <property type="molecule type" value="Genomic_DNA"/>
</dbReference>
<comment type="caution">
    <text evidence="13">The sequence shown here is derived from an EMBL/GenBank/DDBJ whole genome shotgun (WGS) entry which is preliminary data.</text>
</comment>
<evidence type="ECO:0000256" key="3">
    <source>
        <dbReference type="ARBA" id="ARBA00022448"/>
    </source>
</evidence>
<accession>A0ABU3BDT7</accession>
<keyword evidence="3 10" id="KW-0813">Transport</keyword>
<dbReference type="Pfam" id="PF03544">
    <property type="entry name" value="TonB_C"/>
    <property type="match status" value="1"/>
</dbReference>
<keyword evidence="6" id="KW-0812">Transmembrane</keyword>
<evidence type="ECO:0000256" key="7">
    <source>
        <dbReference type="ARBA" id="ARBA00022927"/>
    </source>
</evidence>
<keyword evidence="9" id="KW-0472">Membrane</keyword>
<evidence type="ECO:0000313" key="14">
    <source>
        <dbReference type="Proteomes" id="UP001259982"/>
    </source>
</evidence>
<dbReference type="InterPro" id="IPR037682">
    <property type="entry name" value="TonB_C"/>
</dbReference>
<proteinExistence type="inferred from homology"/>
<dbReference type="PROSITE" id="PS52015">
    <property type="entry name" value="TONB_CTD"/>
    <property type="match status" value="1"/>
</dbReference>
<evidence type="ECO:0000256" key="4">
    <source>
        <dbReference type="ARBA" id="ARBA00022475"/>
    </source>
</evidence>
<keyword evidence="5 10" id="KW-0997">Cell inner membrane</keyword>